<evidence type="ECO:0000313" key="6">
    <source>
        <dbReference type="Proteomes" id="UP000516656"/>
    </source>
</evidence>
<dbReference type="AlphaFoldDB" id="A0A1Q9GZ27"/>
<reference evidence="3" key="1">
    <citation type="journal article" date="2017" name="Genome Announc.">
        <title>Whole-Genome Sequence of Photobacterium damselae subsp. piscicida Strain 91-197, Isolated from Hybrid Striped Bass (Morone sp.) in the United States.</title>
        <authorList>
            <person name="Teru Y."/>
            <person name="Hikima J."/>
            <person name="Kono T."/>
            <person name="Sakai M."/>
            <person name="Takano T."/>
            <person name="Hawke J.P."/>
            <person name="Takeyama H."/>
            <person name="Aoki T."/>
        </authorList>
    </citation>
    <scope>NUCLEOTIDE SEQUENCE</scope>
    <source>
        <strain evidence="3">91-197</strain>
    </source>
</reference>
<gene>
    <name evidence="4" type="ORF">IC627_20675</name>
    <name evidence="3" type="ORF">PDPUS_2_00933</name>
</gene>
<evidence type="ECO:0000313" key="4">
    <source>
        <dbReference type="EMBL" id="QOD58188.1"/>
    </source>
</evidence>
<evidence type="ECO:0000259" key="1">
    <source>
        <dbReference type="Pfam" id="PF22658"/>
    </source>
</evidence>
<evidence type="ECO:0000259" key="2">
    <source>
        <dbReference type="Pfam" id="PF22659"/>
    </source>
</evidence>
<protein>
    <submittedName>
        <fullName evidence="4">Glyoxalase</fullName>
    </submittedName>
</protein>
<dbReference type="Pfam" id="PF22659">
    <property type="entry name" value="YycE-like_C"/>
    <property type="match status" value="1"/>
</dbReference>
<dbReference type="InterPro" id="IPR029068">
    <property type="entry name" value="Glyas_Bleomycin-R_OHBP_Dase"/>
</dbReference>
<dbReference type="EMBL" id="AP018046">
    <property type="protein sequence ID" value="BAX55519.1"/>
    <property type="molecule type" value="Genomic_DNA"/>
</dbReference>
<accession>A0A1Q9GZ27</accession>
<organism evidence="3 5">
    <name type="scientific">Photobacterium damsela subsp. piscicida</name>
    <name type="common">Pasteurella piscicida</name>
    <dbReference type="NCBI Taxonomy" id="38294"/>
    <lineage>
        <taxon>Bacteria</taxon>
        <taxon>Pseudomonadati</taxon>
        <taxon>Pseudomonadota</taxon>
        <taxon>Gammaproteobacteria</taxon>
        <taxon>Vibrionales</taxon>
        <taxon>Vibrionaceae</taxon>
        <taxon>Photobacterium</taxon>
    </lineage>
</organism>
<reference evidence="5" key="2">
    <citation type="submission" date="2017-05" db="EMBL/GenBank/DDBJ databases">
        <title>Whole genome sequence of fish pathogenic bacteria, Photobacterium damselae subsp. piscicida, strain 91-197, isolated from hybrid striped bass (Morone sp.) in USA.</title>
        <authorList>
            <person name="Teru Y."/>
            <person name="Hikima J."/>
            <person name="Kono T."/>
            <person name="Sakai M."/>
            <person name="Takano T."/>
            <person name="Hawke J.P."/>
            <person name="Takeyama H."/>
            <person name="Aoki T."/>
        </authorList>
    </citation>
    <scope>NUCLEOTIDE SEQUENCE [LARGE SCALE GENOMIC DNA]</scope>
    <source>
        <strain evidence="5">91-197</strain>
    </source>
</reference>
<evidence type="ECO:0000313" key="5">
    <source>
        <dbReference type="Proteomes" id="UP000218676"/>
    </source>
</evidence>
<name>A0A1Q9GZ27_PHODP</name>
<dbReference type="Proteomes" id="UP000218676">
    <property type="component" value="Chromosome 2"/>
</dbReference>
<dbReference type="InterPro" id="IPR058997">
    <property type="entry name" value="YycE-like_C"/>
</dbReference>
<dbReference type="Gene3D" id="3.10.180.10">
    <property type="entry name" value="2,3-Dihydroxybiphenyl 1,2-Dioxygenase, domain 1"/>
    <property type="match status" value="1"/>
</dbReference>
<reference evidence="4 6" key="3">
    <citation type="submission" date="2020-09" db="EMBL/GenBank/DDBJ databases">
        <title>Complete, closed and curated genome sequences of Photobacterium damselae subsp. piscicida isolates from Australia indicate localised evolution and additional plasmid-borne pathogenicity mechanisms.</title>
        <authorList>
            <person name="Baseggio L."/>
            <person name="Silayeva O."/>
            <person name="Buller N."/>
            <person name="Landos M."/>
            <person name="Engelstaedter J."/>
            <person name="Barnes A.C."/>
        </authorList>
    </citation>
    <scope>NUCLEOTIDE SEQUENCE [LARGE SCALE GENOMIC DNA]</scope>
    <source>
        <strain evidence="4 6">AS-16-0540-1</strain>
    </source>
</reference>
<feature type="domain" description="YycE-like N-terminal" evidence="1">
    <location>
        <begin position="8"/>
        <end position="58"/>
    </location>
</feature>
<dbReference type="SUPFAM" id="SSF54593">
    <property type="entry name" value="Glyoxalase/Bleomycin resistance protein/Dihydroxybiphenyl dioxygenase"/>
    <property type="match status" value="1"/>
</dbReference>
<dbReference type="InterPro" id="IPR058998">
    <property type="entry name" value="YycE-like_N"/>
</dbReference>
<evidence type="ECO:0000313" key="3">
    <source>
        <dbReference type="EMBL" id="BAX55519.1"/>
    </source>
</evidence>
<dbReference type="RefSeq" id="WP_044178002.1">
    <property type="nucleotide sequence ID" value="NZ_AP018046.1"/>
</dbReference>
<feature type="domain" description="YycE-like C-terminal" evidence="2">
    <location>
        <begin position="75"/>
        <end position="126"/>
    </location>
</feature>
<sequence>MIPRDSTLRVVRPTDNLDTIAEMYSALGFEKVKEFKNHEGFDGVILGHRKHAYHLEFTHRIGTKIGKAPNQEQQLVFYIACSREWERACRSMISAGFNVVENINPYWESVGKTFEDIDGYRLVLQNLDWDL</sequence>
<proteinExistence type="predicted"/>
<dbReference type="Proteomes" id="UP000516656">
    <property type="component" value="Chromosome 2"/>
</dbReference>
<dbReference type="Pfam" id="PF22658">
    <property type="entry name" value="YycE-like_N"/>
    <property type="match status" value="1"/>
</dbReference>
<dbReference type="EMBL" id="CP061855">
    <property type="protein sequence ID" value="QOD58188.1"/>
    <property type="molecule type" value="Genomic_DNA"/>
</dbReference>